<reference evidence="7 8" key="1">
    <citation type="journal article" date="2022" name="Front. Cell. Infect. Microbiol.">
        <title>The Genomes of Two Strains of Taenia crassiceps the Animal Model for the Study of Human Cysticercosis.</title>
        <authorList>
            <person name="Bobes R.J."/>
            <person name="Estrada K."/>
            <person name="Rios-Valencia D.G."/>
            <person name="Calderon-Gallegos A."/>
            <person name="de la Torre P."/>
            <person name="Carrero J.C."/>
            <person name="Sanchez-Flores A."/>
            <person name="Laclette J.P."/>
        </authorList>
    </citation>
    <scope>NUCLEOTIDE SEQUENCE [LARGE SCALE GENOMIC DNA]</scope>
    <source>
        <strain evidence="7">WFUcys</strain>
    </source>
</reference>
<keyword evidence="5" id="KW-0866">Nonsense-mediated mRNA decay</keyword>
<dbReference type="Gene3D" id="6.10.140.2030">
    <property type="match status" value="1"/>
</dbReference>
<dbReference type="Pfam" id="PF16741">
    <property type="entry name" value="mRNA_decap_C"/>
    <property type="match status" value="1"/>
</dbReference>
<evidence type="ECO:0000256" key="3">
    <source>
        <dbReference type="ARBA" id="ARBA00022490"/>
    </source>
</evidence>
<dbReference type="Pfam" id="PF06058">
    <property type="entry name" value="DCP1"/>
    <property type="match status" value="1"/>
</dbReference>
<protein>
    <submittedName>
        <fullName evidence="7">mRNA-decapping enzyme 1A</fullName>
    </submittedName>
</protein>
<comment type="caution">
    <text evidence="7">The sequence shown here is derived from an EMBL/GenBank/DDBJ whole genome shotgun (WGS) entry which is preliminary data.</text>
</comment>
<proteinExistence type="inferred from homology"/>
<dbReference type="InterPro" id="IPR031953">
    <property type="entry name" value="mRNA_decap_C"/>
</dbReference>
<comment type="subcellular location">
    <subcellularLocation>
        <location evidence="1">Cytoplasm</location>
    </subcellularLocation>
</comment>
<dbReference type="Proteomes" id="UP001651158">
    <property type="component" value="Unassembled WGS sequence"/>
</dbReference>
<dbReference type="PANTHER" id="PTHR16290:SF0">
    <property type="entry name" value="DECAPPING PROTEIN 1, ISOFORM A"/>
    <property type="match status" value="1"/>
</dbReference>
<keyword evidence="3" id="KW-0963">Cytoplasm</keyword>
<feature type="domain" description="mRNA-decapping enzyme C-terminal" evidence="6">
    <location>
        <begin position="286"/>
        <end position="321"/>
    </location>
</feature>
<evidence type="ECO:0000256" key="2">
    <source>
        <dbReference type="ARBA" id="ARBA00008778"/>
    </source>
</evidence>
<dbReference type="EMBL" id="JAKROA010000003">
    <property type="protein sequence ID" value="KAL5109218.1"/>
    <property type="molecule type" value="Genomic_DNA"/>
</dbReference>
<evidence type="ECO:0000313" key="8">
    <source>
        <dbReference type="Proteomes" id="UP001651158"/>
    </source>
</evidence>
<evidence type="ECO:0000313" key="7">
    <source>
        <dbReference type="EMBL" id="KAL5109218.1"/>
    </source>
</evidence>
<dbReference type="CDD" id="cd09804">
    <property type="entry name" value="Dcp1"/>
    <property type="match status" value="1"/>
</dbReference>
<keyword evidence="8" id="KW-1185">Reference proteome</keyword>
<evidence type="ECO:0000256" key="1">
    <source>
        <dbReference type="ARBA" id="ARBA00004496"/>
    </source>
</evidence>
<keyword evidence="4" id="KW-0507">mRNA processing</keyword>
<comment type="similarity">
    <text evidence="2">Belongs to the DCP1 family.</text>
</comment>
<evidence type="ECO:0000259" key="6">
    <source>
        <dbReference type="Pfam" id="PF16741"/>
    </source>
</evidence>
<name>A0ABR4QHF5_9CEST</name>
<sequence>MMDDGQIDLSVVQLFDKECVKILDKSPGVHLYVFSRLKLEWEKTDIGGVLFVCERSSDPRYVFHIVNRNDSAKNSTQPITSSLEILLRPPHMFYRTSLTIFSMWFCVANDCKRIYELLKRVINNISFKEKAAKDVFFLPPRKNSLDETVKITSPGPTIPTGCSSIRQLLSSASEEFERSINEDESSKAVAPALDPSNSLKFHLSYIAMDAPPISDSSDCQFASDLERTLKEETTPKLEEAVTSIPVFSKKEAEDKVNGELLRRLRNDAKMIRQDSKTGFTNSVEGLTRNQLKAALLHLIENDDGFLTSIHSAYTECLNKRLHQAG</sequence>
<organism evidence="7 8">
    <name type="scientific">Taenia crassiceps</name>
    <dbReference type="NCBI Taxonomy" id="6207"/>
    <lineage>
        <taxon>Eukaryota</taxon>
        <taxon>Metazoa</taxon>
        <taxon>Spiralia</taxon>
        <taxon>Lophotrochozoa</taxon>
        <taxon>Platyhelminthes</taxon>
        <taxon>Cestoda</taxon>
        <taxon>Eucestoda</taxon>
        <taxon>Cyclophyllidea</taxon>
        <taxon>Taeniidae</taxon>
        <taxon>Taenia</taxon>
    </lineage>
</organism>
<evidence type="ECO:0000256" key="5">
    <source>
        <dbReference type="ARBA" id="ARBA00023161"/>
    </source>
</evidence>
<dbReference type="InterPro" id="IPR011993">
    <property type="entry name" value="PH-like_dom_sf"/>
</dbReference>
<dbReference type="PANTHER" id="PTHR16290">
    <property type="entry name" value="TRANSCRIPTION FACTOR SMIF DECAPPING ENZYME DCP1"/>
    <property type="match status" value="1"/>
</dbReference>
<dbReference type="Gene3D" id="2.30.29.30">
    <property type="entry name" value="Pleckstrin-homology domain (PH domain)/Phosphotyrosine-binding domain (PTB)"/>
    <property type="match status" value="1"/>
</dbReference>
<dbReference type="SUPFAM" id="SSF50729">
    <property type="entry name" value="PH domain-like"/>
    <property type="match status" value="1"/>
</dbReference>
<dbReference type="InterPro" id="IPR010334">
    <property type="entry name" value="Dcp1"/>
</dbReference>
<gene>
    <name evidence="7" type="ORF">TcWFU_007505</name>
</gene>
<evidence type="ECO:0000256" key="4">
    <source>
        <dbReference type="ARBA" id="ARBA00022664"/>
    </source>
</evidence>
<accession>A0ABR4QHF5</accession>